<dbReference type="InterPro" id="IPR053169">
    <property type="entry name" value="MUG_Protein"/>
</dbReference>
<dbReference type="SUPFAM" id="SSF48208">
    <property type="entry name" value="Six-hairpin glycosidases"/>
    <property type="match status" value="2"/>
</dbReference>
<dbReference type="PANTHER" id="PTHR47791:SF3">
    <property type="entry name" value="MEIOTICALLY UP-REGULATED GENE 191 PROTEIN"/>
    <property type="match status" value="1"/>
</dbReference>
<comment type="caution">
    <text evidence="1">The sequence shown here is derived from an EMBL/GenBank/DDBJ whole genome shotgun (WGS) entry which is preliminary data.</text>
</comment>
<dbReference type="Gene3D" id="1.50.10.20">
    <property type="match status" value="2"/>
</dbReference>
<evidence type="ECO:0000313" key="2">
    <source>
        <dbReference type="Proteomes" id="UP000663841"/>
    </source>
</evidence>
<protein>
    <submittedName>
        <fullName evidence="1">Uncharacterized protein</fullName>
    </submittedName>
</protein>
<dbReference type="InterPro" id="IPR005198">
    <property type="entry name" value="Glyco_hydro_76"/>
</dbReference>
<dbReference type="InterPro" id="IPR008928">
    <property type="entry name" value="6-hairpin_glycosidase_sf"/>
</dbReference>
<dbReference type="PANTHER" id="PTHR47791">
    <property type="entry name" value="MEIOTICALLY UP-REGULATED GENE 191 PROTEIN"/>
    <property type="match status" value="1"/>
</dbReference>
<dbReference type="GO" id="GO:0005975">
    <property type="term" value="P:carbohydrate metabolic process"/>
    <property type="evidence" value="ECO:0007669"/>
    <property type="project" value="InterPro"/>
</dbReference>
<dbReference type="Proteomes" id="UP000663841">
    <property type="component" value="Unassembled WGS sequence"/>
</dbReference>
<dbReference type="Pfam" id="PF03663">
    <property type="entry name" value="Glyco_hydro_76"/>
    <property type="match status" value="2"/>
</dbReference>
<organism evidence="1 2">
    <name type="scientific">Rhizoctonia solani</name>
    <dbReference type="NCBI Taxonomy" id="456999"/>
    <lineage>
        <taxon>Eukaryota</taxon>
        <taxon>Fungi</taxon>
        <taxon>Dikarya</taxon>
        <taxon>Basidiomycota</taxon>
        <taxon>Agaricomycotina</taxon>
        <taxon>Agaricomycetes</taxon>
        <taxon>Cantharellales</taxon>
        <taxon>Ceratobasidiaceae</taxon>
        <taxon>Rhizoctonia</taxon>
    </lineage>
</organism>
<dbReference type="AlphaFoldDB" id="A0A8H3CAU0"/>
<evidence type="ECO:0000313" key="1">
    <source>
        <dbReference type="EMBL" id="CAE6478050.1"/>
    </source>
</evidence>
<reference evidence="1" key="1">
    <citation type="submission" date="2021-01" db="EMBL/GenBank/DDBJ databases">
        <authorList>
            <person name="Kaushik A."/>
        </authorList>
    </citation>
    <scope>NUCLEOTIDE SEQUENCE</scope>
    <source>
        <strain evidence="1">AG3-T5</strain>
    </source>
</reference>
<accession>A0A8H3CAU0</accession>
<gene>
    <name evidence="1" type="ORF">RDB_LOCUS197380</name>
</gene>
<sequence>MAYQYDEVSARDGWFGHVSSLPSQRLAVFKEQRRCEQPASSLGMARTTTALLLALPLAASAADLGVPLSWRKFSNSRSLTERQNIAQVAIDNIKQYVNYDNYELNGLGYWPSANTWSALALKDKITGTQANRGIVSDAMGNNIYWHPHYFKYEYNDDAMWWGTANIYAYRAYKDNVLLGYAVDNWNEVTKSVVTAAHASAGKHPLKTVALKGTCGGTTMAGGVFWRTTANDMSMNAITTGLYMTLSAYLAEATGDSKYTNAAILSANWIKNHRYQTSTKIVLDSINAGDCSTSADSFTFTYNSGKFVEGLAVLKDVTKDAQWTNLMTETVAAAVKSTHWQGSDGIITEGQDGDLNTNNDGRGFKAIFIRGLHEVFQRSASNNDLRILIHSYVDVQYNALLDLAANGASYATLFFLLSLPIVASAADLGVPLSWRKFSNSRPLKERQDIAQAGIDNIKRYLDKTNYEFTGLGYWVSANTYSAIALKDKITGTQANRELVTAALKSNFESHPHFYKYDFNDDALWWGTASIYAYQAYNDSTFLNYAIDNWNEASKYQITPAQAQAGKHPLKKDPIKATCDGRNTTAGGVFWKTGAEDRGMNTITTSLYLTLSAYLWDITKDTKKYSTPAILAAEWITNNRYEWTKRLALDSLSPMDCSVSPDSWMFTYNSGKYLEGLSTLARLTNSSKWHGQVIETANAAVKAKAWQGDDGIITEGQGGNLNTNDDGRGFKAIFIRTLHKLLHDTNNRDLQILIHSYVDVQYNALLDLASNGTSYGVVWHGPYNGPTAWGQNAALDVLVAAIGAN</sequence>
<dbReference type="OrthoDB" id="10052260at2759"/>
<dbReference type="EMBL" id="CAJMWW010000642">
    <property type="protein sequence ID" value="CAE6478050.1"/>
    <property type="molecule type" value="Genomic_DNA"/>
</dbReference>
<proteinExistence type="predicted"/>
<name>A0A8H3CAU0_9AGAM</name>